<feature type="compositionally biased region" description="Basic and acidic residues" evidence="1">
    <location>
        <begin position="34"/>
        <end position="47"/>
    </location>
</feature>
<protein>
    <submittedName>
        <fullName evidence="2">Uncharacterized protein</fullName>
    </submittedName>
</protein>
<evidence type="ECO:0000256" key="1">
    <source>
        <dbReference type="SAM" id="MobiDB-lite"/>
    </source>
</evidence>
<evidence type="ECO:0000313" key="2">
    <source>
        <dbReference type="EMBL" id="EJK65253.1"/>
    </source>
</evidence>
<feature type="region of interest" description="Disordered" evidence="1">
    <location>
        <begin position="156"/>
        <end position="199"/>
    </location>
</feature>
<reference evidence="2 3" key="1">
    <citation type="journal article" date="2012" name="Genome Biol.">
        <title>Genome and low-iron response of an oceanic diatom adapted to chronic iron limitation.</title>
        <authorList>
            <person name="Lommer M."/>
            <person name="Specht M."/>
            <person name="Roy A.S."/>
            <person name="Kraemer L."/>
            <person name="Andreson R."/>
            <person name="Gutowska M.A."/>
            <person name="Wolf J."/>
            <person name="Bergner S.V."/>
            <person name="Schilhabel M.B."/>
            <person name="Klostermeier U.C."/>
            <person name="Beiko R.G."/>
            <person name="Rosenstiel P."/>
            <person name="Hippler M."/>
            <person name="Laroche J."/>
        </authorList>
    </citation>
    <scope>NUCLEOTIDE SEQUENCE [LARGE SCALE GENOMIC DNA]</scope>
    <source>
        <strain evidence="2 3">CCMP1005</strain>
    </source>
</reference>
<sequence>HEDVVRVLDAVVRDLVGTPVLPADDADVPPQLIDHGRRDGRGEEAVVRRRRRGDARHVLAGEGPAEEDRLGPPPRPPVERRRTPTELPLLGPVLGQSRPADGRGGVVCVHPPLARRFVIAIPVQAPATHPVPRAADREGHHPYQQQRHDAVDDVVDGGAAGGPAGGGPRRLGQVEGGPGHGQGIGRPWAPLLGRRRRHF</sequence>
<gene>
    <name evidence="2" type="ORF">THAOC_13907</name>
</gene>
<accession>K0SGJ9</accession>
<proteinExistence type="predicted"/>
<organism evidence="2 3">
    <name type="scientific">Thalassiosira oceanica</name>
    <name type="common">Marine diatom</name>
    <dbReference type="NCBI Taxonomy" id="159749"/>
    <lineage>
        <taxon>Eukaryota</taxon>
        <taxon>Sar</taxon>
        <taxon>Stramenopiles</taxon>
        <taxon>Ochrophyta</taxon>
        <taxon>Bacillariophyta</taxon>
        <taxon>Coscinodiscophyceae</taxon>
        <taxon>Thalassiosirophycidae</taxon>
        <taxon>Thalassiosirales</taxon>
        <taxon>Thalassiosiraceae</taxon>
        <taxon>Thalassiosira</taxon>
    </lineage>
</organism>
<dbReference type="EMBL" id="AGNL01016111">
    <property type="protein sequence ID" value="EJK65253.1"/>
    <property type="molecule type" value="Genomic_DNA"/>
</dbReference>
<name>K0SGJ9_THAOC</name>
<keyword evidence="3" id="KW-1185">Reference proteome</keyword>
<dbReference type="Proteomes" id="UP000266841">
    <property type="component" value="Unassembled WGS sequence"/>
</dbReference>
<feature type="region of interest" description="Disordered" evidence="1">
    <location>
        <begin position="22"/>
        <end position="98"/>
    </location>
</feature>
<evidence type="ECO:0000313" key="3">
    <source>
        <dbReference type="Proteomes" id="UP000266841"/>
    </source>
</evidence>
<dbReference type="AlphaFoldDB" id="K0SGJ9"/>
<feature type="non-terminal residue" evidence="2">
    <location>
        <position position="1"/>
    </location>
</feature>
<comment type="caution">
    <text evidence="2">The sequence shown here is derived from an EMBL/GenBank/DDBJ whole genome shotgun (WGS) entry which is preliminary data.</text>
</comment>
<feature type="compositionally biased region" description="Gly residues" evidence="1">
    <location>
        <begin position="158"/>
        <end position="184"/>
    </location>
</feature>